<dbReference type="EMBL" id="QKYT01000757">
    <property type="protein sequence ID" value="RIA81695.1"/>
    <property type="molecule type" value="Genomic_DNA"/>
</dbReference>
<dbReference type="OrthoDB" id="2428576at2759"/>
<proteinExistence type="predicted"/>
<name>A0A397SBN0_9GLOM</name>
<protein>
    <submittedName>
        <fullName evidence="1">Uncharacterized protein</fullName>
    </submittedName>
</protein>
<gene>
    <name evidence="1" type="ORF">C1645_545166</name>
</gene>
<evidence type="ECO:0000313" key="1">
    <source>
        <dbReference type="EMBL" id="RIA81695.1"/>
    </source>
</evidence>
<comment type="caution">
    <text evidence="1">The sequence shown here is derived from an EMBL/GenBank/DDBJ whole genome shotgun (WGS) entry which is preliminary data.</text>
</comment>
<sequence length="177" mass="20227">MTEEKFRSYGLKGGPAMRLAKEVQALKEKPKRSFSSYRSLKEVLAKYGIEDSRITAIPQFTPKTHNIEDEDEALHHCINDIRIRINNMGTVADSNEAVRCEYISTMYPYSQKTHRKRNHPKSAIRSFGEESGGRVDFAIKCIEELIAITEGKQHQIGIGFAQNIMQCESAYQTNKRK</sequence>
<evidence type="ECO:0000313" key="2">
    <source>
        <dbReference type="Proteomes" id="UP000265703"/>
    </source>
</evidence>
<reference evidence="1 2" key="1">
    <citation type="submission" date="2018-06" db="EMBL/GenBank/DDBJ databases">
        <title>Comparative genomics reveals the genomic features of Rhizophagus irregularis, R. cerebriforme, R. diaphanum and Gigaspora rosea, and their symbiotic lifestyle signature.</title>
        <authorList>
            <person name="Morin E."/>
            <person name="San Clemente H."/>
            <person name="Chen E.C.H."/>
            <person name="De La Providencia I."/>
            <person name="Hainaut M."/>
            <person name="Kuo A."/>
            <person name="Kohler A."/>
            <person name="Murat C."/>
            <person name="Tang N."/>
            <person name="Roy S."/>
            <person name="Loubradou J."/>
            <person name="Henrissat B."/>
            <person name="Grigoriev I.V."/>
            <person name="Corradi N."/>
            <person name="Roux C."/>
            <person name="Martin F.M."/>
        </authorList>
    </citation>
    <scope>NUCLEOTIDE SEQUENCE [LARGE SCALE GENOMIC DNA]</scope>
    <source>
        <strain evidence="1 2">DAOM 227022</strain>
    </source>
</reference>
<dbReference type="AlphaFoldDB" id="A0A397SBN0"/>
<keyword evidence="2" id="KW-1185">Reference proteome</keyword>
<dbReference type="Proteomes" id="UP000265703">
    <property type="component" value="Unassembled WGS sequence"/>
</dbReference>
<organism evidence="1 2">
    <name type="scientific">Glomus cerebriforme</name>
    <dbReference type="NCBI Taxonomy" id="658196"/>
    <lineage>
        <taxon>Eukaryota</taxon>
        <taxon>Fungi</taxon>
        <taxon>Fungi incertae sedis</taxon>
        <taxon>Mucoromycota</taxon>
        <taxon>Glomeromycotina</taxon>
        <taxon>Glomeromycetes</taxon>
        <taxon>Glomerales</taxon>
        <taxon>Glomeraceae</taxon>
        <taxon>Glomus</taxon>
    </lineage>
</organism>
<accession>A0A397SBN0</accession>